<comment type="caution">
    <text evidence="9">The sequence shown here is derived from an EMBL/GenBank/DDBJ whole genome shotgun (WGS) entry which is preliminary data.</text>
</comment>
<dbReference type="Gene3D" id="3.40.50.720">
    <property type="entry name" value="NAD(P)-binding Rossmann-like Domain"/>
    <property type="match status" value="1"/>
</dbReference>
<dbReference type="GO" id="GO:0003700">
    <property type="term" value="F:DNA-binding transcription factor activity"/>
    <property type="evidence" value="ECO:0007669"/>
    <property type="project" value="UniProtKB-UniRule"/>
</dbReference>
<evidence type="ECO:0000256" key="5">
    <source>
        <dbReference type="ARBA" id="ARBA00023125"/>
    </source>
</evidence>
<evidence type="ECO:0000256" key="3">
    <source>
        <dbReference type="ARBA" id="ARBA00023015"/>
    </source>
</evidence>
<evidence type="ECO:0000313" key="10">
    <source>
        <dbReference type="Proteomes" id="UP000298003"/>
    </source>
</evidence>
<dbReference type="PANTHER" id="PTHR35786:SF1">
    <property type="entry name" value="REDOX-SENSING TRANSCRIPTIONAL REPRESSOR REX 1"/>
    <property type="match status" value="1"/>
</dbReference>
<gene>
    <name evidence="7" type="primary">rex</name>
    <name evidence="9" type="ORF">E1O70_13845</name>
</gene>
<dbReference type="AlphaFoldDB" id="A0A4Y8QZV3"/>
<evidence type="ECO:0000313" key="9">
    <source>
        <dbReference type="EMBL" id="TFF07762.1"/>
    </source>
</evidence>
<comment type="subunit">
    <text evidence="7">Homodimer.</text>
</comment>
<dbReference type="Gene3D" id="1.10.10.10">
    <property type="entry name" value="Winged helix-like DNA-binding domain superfamily/Winged helix DNA-binding domain"/>
    <property type="match status" value="1"/>
</dbReference>
<evidence type="ECO:0000256" key="4">
    <source>
        <dbReference type="ARBA" id="ARBA00023027"/>
    </source>
</evidence>
<dbReference type="Pfam" id="PF06971">
    <property type="entry name" value="Put_DNA-bind_N"/>
    <property type="match status" value="1"/>
</dbReference>
<dbReference type="HAMAP" id="MF_01131">
    <property type="entry name" value="Rex"/>
    <property type="match status" value="1"/>
</dbReference>
<evidence type="ECO:0000256" key="7">
    <source>
        <dbReference type="HAMAP-Rule" id="MF_01131"/>
    </source>
</evidence>
<dbReference type="InterPro" id="IPR036388">
    <property type="entry name" value="WH-like_DNA-bd_sf"/>
</dbReference>
<dbReference type="SMART" id="SM00881">
    <property type="entry name" value="CoA_binding"/>
    <property type="match status" value="1"/>
</dbReference>
<protein>
    <recommendedName>
        <fullName evidence="7">Redox-sensing transcriptional repressor Rex</fullName>
    </recommendedName>
</protein>
<dbReference type="PANTHER" id="PTHR35786">
    <property type="entry name" value="REDOX-SENSING TRANSCRIPTIONAL REPRESSOR REX"/>
    <property type="match status" value="1"/>
</dbReference>
<dbReference type="InterPro" id="IPR036291">
    <property type="entry name" value="NAD(P)-bd_dom_sf"/>
</dbReference>
<dbReference type="NCBIfam" id="NF003993">
    <property type="entry name" value="PRK05472.2-2"/>
    <property type="match status" value="1"/>
</dbReference>
<keyword evidence="5 7" id="KW-0238">DNA-binding</keyword>
<dbReference type="Proteomes" id="UP000298003">
    <property type="component" value="Unassembled WGS sequence"/>
</dbReference>
<evidence type="ECO:0000256" key="1">
    <source>
        <dbReference type="ARBA" id="ARBA00022490"/>
    </source>
</evidence>
<dbReference type="EMBL" id="SOZH01000008">
    <property type="protein sequence ID" value="TFF07762.1"/>
    <property type="molecule type" value="Genomic_DNA"/>
</dbReference>
<reference evidence="9 10" key="1">
    <citation type="submission" date="2019-03" db="EMBL/GenBank/DDBJ databases">
        <title>Cellulosimicrobium funkei JCM14302 Assembly.</title>
        <authorList>
            <person name="Dou T."/>
        </authorList>
    </citation>
    <scope>NUCLEOTIDE SEQUENCE [LARGE SCALE GENOMIC DNA]</scope>
    <source>
        <strain evidence="9 10">JCM 14302</strain>
    </source>
</reference>
<dbReference type="NCBIfam" id="NF003989">
    <property type="entry name" value="PRK05472.1-3"/>
    <property type="match status" value="1"/>
</dbReference>
<dbReference type="InterPro" id="IPR036390">
    <property type="entry name" value="WH_DNA-bd_sf"/>
</dbReference>
<dbReference type="Pfam" id="PF02629">
    <property type="entry name" value="CoA_binding"/>
    <property type="match status" value="1"/>
</dbReference>
<dbReference type="InterPro" id="IPR058236">
    <property type="entry name" value="Rex_actinobacterial-type"/>
</dbReference>
<dbReference type="SUPFAM" id="SSF46785">
    <property type="entry name" value="Winged helix' DNA-binding domain"/>
    <property type="match status" value="1"/>
</dbReference>
<dbReference type="InterPro" id="IPR003781">
    <property type="entry name" value="CoA-bd"/>
</dbReference>
<keyword evidence="4 7" id="KW-0520">NAD</keyword>
<evidence type="ECO:0000259" key="8">
    <source>
        <dbReference type="SMART" id="SM00881"/>
    </source>
</evidence>
<proteinExistence type="inferred from homology"/>
<keyword evidence="10" id="KW-1185">Reference proteome</keyword>
<evidence type="ECO:0000256" key="2">
    <source>
        <dbReference type="ARBA" id="ARBA00022491"/>
    </source>
</evidence>
<dbReference type="NCBIfam" id="NF003994">
    <property type="entry name" value="PRK05472.2-3"/>
    <property type="match status" value="1"/>
</dbReference>
<organism evidence="9 10">
    <name type="scientific">Cellulosimicrobium funkei</name>
    <dbReference type="NCBI Taxonomy" id="264251"/>
    <lineage>
        <taxon>Bacteria</taxon>
        <taxon>Bacillati</taxon>
        <taxon>Actinomycetota</taxon>
        <taxon>Actinomycetes</taxon>
        <taxon>Micrococcales</taxon>
        <taxon>Promicromonosporaceae</taxon>
        <taxon>Cellulosimicrobium</taxon>
    </lineage>
</organism>
<sequence>MIPPVERDRRRGRSLDDGVTVAEQVVGEVTAPGIPSATVARLPSYLRALRDLVARGVGTTSSVELAELSGVGPAQLRKDLSFLGSFGTRGVGYDVDSLAQYITEALGLVDEHRIAIVGIGNLGHALANYSGYEQRGFHVAALLDASPDVVGTRAAGLVVEHVDALEEVVEREKVSIVVLATPAAHAQAVADRVVAAGVREILNFAPRALQVPADVDVRGVDVGSELQILAFHSQARALAASQER</sequence>
<dbReference type="GO" id="GO:0045892">
    <property type="term" value="P:negative regulation of DNA-templated transcription"/>
    <property type="evidence" value="ECO:0007669"/>
    <property type="project" value="InterPro"/>
</dbReference>
<dbReference type="SUPFAM" id="SSF51735">
    <property type="entry name" value="NAD(P)-binding Rossmann-fold domains"/>
    <property type="match status" value="1"/>
</dbReference>
<keyword evidence="1 7" id="KW-0963">Cytoplasm</keyword>
<dbReference type="InterPro" id="IPR022876">
    <property type="entry name" value="Tscrpt_rep_Rex"/>
</dbReference>
<comment type="function">
    <text evidence="7">Modulates transcription in response to changes in cellular NADH/NAD(+) redox state.</text>
</comment>
<dbReference type="GO" id="GO:0005737">
    <property type="term" value="C:cytoplasm"/>
    <property type="evidence" value="ECO:0007669"/>
    <property type="project" value="UniProtKB-SubCell"/>
</dbReference>
<dbReference type="GO" id="GO:0003677">
    <property type="term" value="F:DNA binding"/>
    <property type="evidence" value="ECO:0007669"/>
    <property type="project" value="UniProtKB-UniRule"/>
</dbReference>
<comment type="similarity">
    <text evidence="7">Belongs to the transcriptional regulatory Rex family.</text>
</comment>
<name>A0A4Y8QZV3_9MICO</name>
<feature type="domain" description="CoA-binding" evidence="8">
    <location>
        <begin position="108"/>
        <end position="208"/>
    </location>
</feature>
<comment type="subcellular location">
    <subcellularLocation>
        <location evidence="7">Cytoplasm</location>
    </subcellularLocation>
</comment>
<dbReference type="NCBIfam" id="NF003996">
    <property type="entry name" value="PRK05472.2-5"/>
    <property type="match status" value="1"/>
</dbReference>
<keyword evidence="2 7" id="KW-0678">Repressor</keyword>
<feature type="binding site" evidence="7">
    <location>
        <begin position="118"/>
        <end position="123"/>
    </location>
    <ligand>
        <name>NAD(+)</name>
        <dbReference type="ChEBI" id="CHEBI:57540"/>
    </ligand>
</feature>
<accession>A0A4Y8QZV3</accession>
<keyword evidence="3 7" id="KW-0805">Transcription regulation</keyword>
<dbReference type="InterPro" id="IPR009718">
    <property type="entry name" value="Rex_DNA-bd_C_dom"/>
</dbReference>
<keyword evidence="6 7" id="KW-0804">Transcription</keyword>
<dbReference type="NCBIfam" id="NF003995">
    <property type="entry name" value="PRK05472.2-4"/>
    <property type="match status" value="1"/>
</dbReference>
<evidence type="ECO:0000256" key="6">
    <source>
        <dbReference type="ARBA" id="ARBA00023163"/>
    </source>
</evidence>
<feature type="DNA-binding region" description="H-T-H motif" evidence="7">
    <location>
        <begin position="44"/>
        <end position="83"/>
    </location>
</feature>
<dbReference type="NCBIfam" id="NF003992">
    <property type="entry name" value="PRK05472.2-1"/>
    <property type="match status" value="1"/>
</dbReference>
<dbReference type="GO" id="GO:0051775">
    <property type="term" value="P:response to redox state"/>
    <property type="evidence" value="ECO:0007669"/>
    <property type="project" value="InterPro"/>
</dbReference>